<dbReference type="RefSeq" id="WP_183392869.1">
    <property type="nucleotide sequence ID" value="NZ_JACHVY010000006.1"/>
</dbReference>
<comment type="caution">
    <text evidence="2">The sequence shown here is derived from an EMBL/GenBank/DDBJ whole genome shotgun (WGS) entry which is preliminary data.</text>
</comment>
<reference evidence="2 3" key="1">
    <citation type="submission" date="2020-08" db="EMBL/GenBank/DDBJ databases">
        <title>The Agave Microbiome: Exploring the role of microbial communities in plant adaptations to desert environments.</title>
        <authorList>
            <person name="Partida-Martinez L.P."/>
        </authorList>
    </citation>
    <scope>NUCLEOTIDE SEQUENCE [LARGE SCALE GENOMIC DNA]</scope>
    <source>
        <strain evidence="2 3">AS2.23</strain>
    </source>
</reference>
<dbReference type="InterPro" id="IPR032710">
    <property type="entry name" value="NTF2-like_dom_sf"/>
</dbReference>
<dbReference type="AlphaFoldDB" id="A0A7W4XYN6"/>
<evidence type="ECO:0000313" key="2">
    <source>
        <dbReference type="EMBL" id="MBB2903243.1"/>
    </source>
</evidence>
<dbReference type="Proteomes" id="UP000533269">
    <property type="component" value="Unassembled WGS sequence"/>
</dbReference>
<sequence length="122" mass="13999">MNIVELERTRLRAIVDVDRHVLEDLHHADYVLCTPSGDLWDRQTYLSGLYDGSIDYARFEPQSEIQVEASESVAVVRYLSVIDVATSGGGGHLECWHLDVYVREDEGTWRCRWSQATDTIRD</sequence>
<proteinExistence type="predicted"/>
<gene>
    <name evidence="2" type="ORF">FHR75_004085</name>
</gene>
<reference evidence="2 3" key="2">
    <citation type="submission" date="2020-08" db="EMBL/GenBank/DDBJ databases">
        <authorList>
            <person name="Partida-Martinez L."/>
            <person name="Huntemann M."/>
            <person name="Clum A."/>
            <person name="Wang J."/>
            <person name="Palaniappan K."/>
            <person name="Ritter S."/>
            <person name="Chen I.-M."/>
            <person name="Stamatis D."/>
            <person name="Reddy T."/>
            <person name="O'Malley R."/>
            <person name="Daum C."/>
            <person name="Shapiro N."/>
            <person name="Ivanova N."/>
            <person name="Kyrpides N."/>
            <person name="Woyke T."/>
        </authorList>
    </citation>
    <scope>NUCLEOTIDE SEQUENCE [LARGE SCALE GENOMIC DNA]</scope>
    <source>
        <strain evidence="2 3">AS2.23</strain>
    </source>
</reference>
<name>A0A7W4XYN6_KINRA</name>
<dbReference type="InterPro" id="IPR027843">
    <property type="entry name" value="DUF4440"/>
</dbReference>
<feature type="domain" description="DUF4440" evidence="1">
    <location>
        <begin position="3"/>
        <end position="111"/>
    </location>
</feature>
<dbReference type="Gene3D" id="3.10.450.50">
    <property type="match status" value="1"/>
</dbReference>
<evidence type="ECO:0000313" key="3">
    <source>
        <dbReference type="Proteomes" id="UP000533269"/>
    </source>
</evidence>
<dbReference type="EMBL" id="JACHVY010000006">
    <property type="protein sequence ID" value="MBB2903243.1"/>
    <property type="molecule type" value="Genomic_DNA"/>
</dbReference>
<accession>A0A7W4XYN6</accession>
<dbReference type="SUPFAM" id="SSF54427">
    <property type="entry name" value="NTF2-like"/>
    <property type="match status" value="1"/>
</dbReference>
<protein>
    <recommendedName>
        <fullName evidence="1">DUF4440 domain-containing protein</fullName>
    </recommendedName>
</protein>
<dbReference type="Pfam" id="PF14534">
    <property type="entry name" value="DUF4440"/>
    <property type="match status" value="1"/>
</dbReference>
<evidence type="ECO:0000259" key="1">
    <source>
        <dbReference type="Pfam" id="PF14534"/>
    </source>
</evidence>
<organism evidence="2 3">
    <name type="scientific">Kineococcus radiotolerans</name>
    <dbReference type="NCBI Taxonomy" id="131568"/>
    <lineage>
        <taxon>Bacteria</taxon>
        <taxon>Bacillati</taxon>
        <taxon>Actinomycetota</taxon>
        <taxon>Actinomycetes</taxon>
        <taxon>Kineosporiales</taxon>
        <taxon>Kineosporiaceae</taxon>
        <taxon>Kineococcus</taxon>
    </lineage>
</organism>